<dbReference type="Proteomes" id="UP000013117">
    <property type="component" value="Unassembled WGS sequence"/>
</dbReference>
<protein>
    <submittedName>
        <fullName evidence="2">Uncharacterized protein</fullName>
    </submittedName>
</protein>
<dbReference type="PANTHER" id="PTHR38038:SF1">
    <property type="entry name" value="PENICILLIN-BINDING PROTEIN ACTIVATOR LPOA"/>
    <property type="match status" value="1"/>
</dbReference>
<dbReference type="InterPro" id="IPR028082">
    <property type="entry name" value="Peripla_BP_I"/>
</dbReference>
<dbReference type="GO" id="GO:0031241">
    <property type="term" value="C:periplasmic side of cell outer membrane"/>
    <property type="evidence" value="ECO:0007669"/>
    <property type="project" value="TreeGrafter"/>
</dbReference>
<dbReference type="OrthoDB" id="6708821at2"/>
<dbReference type="PANTHER" id="PTHR38038">
    <property type="entry name" value="PENICILLIN-BINDING PROTEIN ACTIVATOR LPOA"/>
    <property type="match status" value="1"/>
</dbReference>
<dbReference type="EMBL" id="APPN01000069">
    <property type="protein sequence ID" value="ENV33370.1"/>
    <property type="molecule type" value="Genomic_DNA"/>
</dbReference>
<keyword evidence="1" id="KW-0472">Membrane</keyword>
<keyword evidence="3" id="KW-1185">Reference proteome</keyword>
<dbReference type="RefSeq" id="WP_004863815.1">
    <property type="nucleotide sequence ID" value="NZ_ASYY01000001.1"/>
</dbReference>
<evidence type="ECO:0000313" key="2">
    <source>
        <dbReference type="EMBL" id="ENV33370.1"/>
    </source>
</evidence>
<dbReference type="GO" id="GO:0009252">
    <property type="term" value="P:peptidoglycan biosynthetic process"/>
    <property type="evidence" value="ECO:0007669"/>
    <property type="project" value="TreeGrafter"/>
</dbReference>
<comment type="caution">
    <text evidence="2">The sequence shown here is derived from an EMBL/GenBank/DDBJ whole genome shotgun (WGS) entry which is preliminary data.</text>
</comment>
<dbReference type="SUPFAM" id="SSF53822">
    <property type="entry name" value="Periplasmic binding protein-like I"/>
    <property type="match status" value="1"/>
</dbReference>
<dbReference type="AlphaFoldDB" id="N8ZPB5"/>
<dbReference type="PATRIC" id="fig|1120926.3.peg.2318"/>
<dbReference type="GeneID" id="84209722"/>
<proteinExistence type="predicted"/>
<dbReference type="HOGENOM" id="CLU_896110_0_0_6"/>
<name>N8ZPB5_9GAMM</name>
<evidence type="ECO:0000256" key="1">
    <source>
        <dbReference type="ARBA" id="ARBA00023136"/>
    </source>
</evidence>
<dbReference type="eggNOG" id="COG3107">
    <property type="taxonomic scope" value="Bacteria"/>
</dbReference>
<gene>
    <name evidence="2" type="ORF">F960_02397</name>
</gene>
<evidence type="ECO:0000313" key="3">
    <source>
        <dbReference type="Proteomes" id="UP000013117"/>
    </source>
</evidence>
<organism evidence="2 3">
    <name type="scientific">Acinetobacter gerneri DSM 14967 = CIP 107464 = MTCC 9824</name>
    <dbReference type="NCBI Taxonomy" id="1120926"/>
    <lineage>
        <taxon>Bacteria</taxon>
        <taxon>Pseudomonadati</taxon>
        <taxon>Pseudomonadota</taxon>
        <taxon>Gammaproteobacteria</taxon>
        <taxon>Moraxellales</taxon>
        <taxon>Moraxellaceae</taxon>
        <taxon>Acinetobacter</taxon>
    </lineage>
</organism>
<reference evidence="2 3" key="1">
    <citation type="submission" date="2013-02" db="EMBL/GenBank/DDBJ databases">
        <title>The Genome Sequence of Acinetobacter gerneri CIP 107464.</title>
        <authorList>
            <consortium name="The Broad Institute Genome Sequencing Platform"/>
            <consortium name="The Broad Institute Genome Sequencing Center for Infectious Disease"/>
            <person name="Cerqueira G."/>
            <person name="Feldgarden M."/>
            <person name="Courvalin P."/>
            <person name="Perichon B."/>
            <person name="Grillot-Courvalin C."/>
            <person name="Clermont D."/>
            <person name="Rocha E."/>
            <person name="Yoon E.-J."/>
            <person name="Nemec A."/>
            <person name="Walker B."/>
            <person name="Young S.K."/>
            <person name="Zeng Q."/>
            <person name="Gargeya S."/>
            <person name="Fitzgerald M."/>
            <person name="Haas B."/>
            <person name="Abouelleil A."/>
            <person name="Alvarado L."/>
            <person name="Arachchi H.M."/>
            <person name="Berlin A.M."/>
            <person name="Chapman S.B."/>
            <person name="Dewar J."/>
            <person name="Goldberg J."/>
            <person name="Griggs A."/>
            <person name="Gujja S."/>
            <person name="Hansen M."/>
            <person name="Howarth C."/>
            <person name="Imamovic A."/>
            <person name="Larimer J."/>
            <person name="McCowan C."/>
            <person name="Murphy C."/>
            <person name="Neiman D."/>
            <person name="Pearson M."/>
            <person name="Priest M."/>
            <person name="Roberts A."/>
            <person name="Saif S."/>
            <person name="Shea T."/>
            <person name="Sisk P."/>
            <person name="Sykes S."/>
            <person name="Wortman J."/>
            <person name="Nusbaum C."/>
            <person name="Birren B."/>
        </authorList>
    </citation>
    <scope>NUCLEOTIDE SEQUENCE [LARGE SCALE GENOMIC DNA]</scope>
    <source>
        <strain evidence="2 3">CIP 107464</strain>
    </source>
</reference>
<dbReference type="InterPro" id="IPR007443">
    <property type="entry name" value="LpoA"/>
</dbReference>
<dbReference type="GO" id="GO:0030234">
    <property type="term" value="F:enzyme regulator activity"/>
    <property type="evidence" value="ECO:0007669"/>
    <property type="project" value="TreeGrafter"/>
</dbReference>
<accession>N8ZPB5</accession>
<dbReference type="Gene3D" id="3.40.50.2300">
    <property type="match status" value="4"/>
</dbReference>
<sequence length="310" mass="35295">MINIKIKIFCALIFCGVSQTYADILIILPESGPMARAGESVKQGIIKARFDSNSKIPIRFVDSSKTSLKNILKKNVNKKTELVIGPLALNEVEELMVLKPKVPILALNQTNKNEANIYQFSLAKQQDANALAKVMIKDKIKKLLVYREESSKKETEQFLMALIAELPIKVEVLDQYPQKMKSKEGLLLLGHNNWLMQAVNFPKKNIYVQALTVDESALPVGVKYCDIPALYENTEKQKLKSYQDQETSSAYKRLIAFGHDSWKIAEFIMDKSKSHRIDFEGMTGHIVIEANQITRTPECYEQLKNVLRRF</sequence>
<dbReference type="Pfam" id="PF04348">
    <property type="entry name" value="LppC"/>
    <property type="match status" value="2"/>
</dbReference>
<dbReference type="STRING" id="202952.GCA_000747725_04077"/>